<evidence type="ECO:0000313" key="9">
    <source>
        <dbReference type="Proteomes" id="UP000245396"/>
    </source>
</evidence>
<evidence type="ECO:0000256" key="2">
    <source>
        <dbReference type="ARBA" id="ARBA00022692"/>
    </source>
</evidence>
<feature type="transmembrane region" description="Helical" evidence="5">
    <location>
        <begin position="414"/>
        <end position="436"/>
    </location>
</feature>
<dbReference type="Proteomes" id="UP000245396">
    <property type="component" value="Unassembled WGS sequence"/>
</dbReference>
<protein>
    <submittedName>
        <fullName evidence="8">Iron(III) transport system permease protein</fullName>
    </submittedName>
</protein>
<evidence type="ECO:0000259" key="7">
    <source>
        <dbReference type="PROSITE" id="PS50928"/>
    </source>
</evidence>
<evidence type="ECO:0000256" key="5">
    <source>
        <dbReference type="RuleBase" id="RU363032"/>
    </source>
</evidence>
<dbReference type="CDD" id="cd06261">
    <property type="entry name" value="TM_PBP2"/>
    <property type="match status" value="1"/>
</dbReference>
<feature type="transmembrane region" description="Helical" evidence="5">
    <location>
        <begin position="103"/>
        <end position="122"/>
    </location>
</feature>
<dbReference type="AlphaFoldDB" id="A0A316C6I9"/>
<comment type="similarity">
    <text evidence="5">Belongs to the binding-protein-dependent transport system permease family.</text>
</comment>
<reference evidence="8 9" key="1">
    <citation type="submission" date="2018-05" db="EMBL/GenBank/DDBJ databases">
        <title>Genomic Encyclopedia of Type Strains, Phase IV (KMG-IV): sequencing the most valuable type-strain genomes for metagenomic binning, comparative biology and taxonomic classification.</title>
        <authorList>
            <person name="Goeker M."/>
        </authorList>
    </citation>
    <scope>NUCLEOTIDE SEQUENCE [LARGE SCALE GENOMIC DNA]</scope>
    <source>
        <strain evidence="8 9">DSM 6986</strain>
    </source>
</reference>
<feature type="transmembrane region" description="Helical" evidence="5">
    <location>
        <begin position="220"/>
        <end position="241"/>
    </location>
</feature>
<dbReference type="GO" id="GO:0005886">
    <property type="term" value="C:plasma membrane"/>
    <property type="evidence" value="ECO:0007669"/>
    <property type="project" value="UniProtKB-SubCell"/>
</dbReference>
<dbReference type="InterPro" id="IPR000515">
    <property type="entry name" value="MetI-like"/>
</dbReference>
<comment type="caution">
    <text evidence="8">The sequence shown here is derived from an EMBL/GenBank/DDBJ whole genome shotgun (WGS) entry which is preliminary data.</text>
</comment>
<dbReference type="NCBIfam" id="TIGR03262">
    <property type="entry name" value="PhnU2"/>
    <property type="match status" value="1"/>
</dbReference>
<feature type="transmembrane region" description="Helical" evidence="5">
    <location>
        <begin position="516"/>
        <end position="534"/>
    </location>
</feature>
<dbReference type="Pfam" id="PF00528">
    <property type="entry name" value="BPD_transp_1"/>
    <property type="match status" value="1"/>
</dbReference>
<evidence type="ECO:0000256" key="1">
    <source>
        <dbReference type="ARBA" id="ARBA00004651"/>
    </source>
</evidence>
<dbReference type="InterPro" id="IPR035906">
    <property type="entry name" value="MetI-like_sf"/>
</dbReference>
<evidence type="ECO:0000256" key="3">
    <source>
        <dbReference type="ARBA" id="ARBA00022989"/>
    </source>
</evidence>
<comment type="subcellular location">
    <subcellularLocation>
        <location evidence="1 5">Cell membrane</location>
        <topology evidence="1 5">Multi-pass membrane protein</topology>
    </subcellularLocation>
</comment>
<feature type="domain" description="ABC transmembrane type-1" evidence="7">
    <location>
        <begin position="99"/>
        <end position="296"/>
    </location>
</feature>
<dbReference type="PROSITE" id="PS50928">
    <property type="entry name" value="ABC_TM1"/>
    <property type="match status" value="2"/>
</dbReference>
<feature type="transmembrane region" description="Helical" evidence="5">
    <location>
        <begin position="381"/>
        <end position="402"/>
    </location>
</feature>
<feature type="transmembrane region" description="Helical" evidence="5">
    <location>
        <begin position="275"/>
        <end position="294"/>
    </location>
</feature>
<sequence>MAGRPILMDGLPSAPKGDRQMVNQASTAPATGQKIRIGFSGEDILLRLCLVGLGLFLAAGLLLPVYTLLSKGLQDADGSFVGLQNFISYFQEPSVSVVFWNSLRISVLSTLLTLVIAGVYAFALTHSRMPGRAFFRAVALVPLLTPSLLPGIALIYLFGNQGFFRSALMGHSLYGPIGIVIGEVFFTFPIALLIVLTSLLTIDRRLYEAATALRAGRVRIFFTVTLPAMRFGLGAAFFATFTKVFTDFGVPVVVGGSYPVLATDLYQKVIGGFDFQMGAVVGILLFIPAAIAFLGGQLLQRGRSNGIDGRAVVYVPAKSRMRDLACFGFCAAVALAILGVLVMAVLGSLFKLWPYNLSLSLASYNFAEYEPSGWGAYRNSLRLSAGVAVFGTAVIFFGAYLLERVPGTAWLRGAINFCCMIPLAMPGMVLGLSYIFFFNSPSNPFGAIYGTMAILILGTVVHLYTVPHLTALTALKQLDPGLEAVGSSLRVSRFATFGRVVVPVCLPTILRIASYLFMNSMTTISALVFLYSANSKVATVSVVLLNDNAMLGPAAAMSVLIVATSATVVSLQWLLMHGLLRRTQAWRGTES</sequence>
<gene>
    <name evidence="8" type="ORF">C7441_105276</name>
</gene>
<keyword evidence="2 5" id="KW-0812">Transmembrane</keyword>
<dbReference type="InterPro" id="IPR017664">
    <property type="entry name" value="AminoethylPonate_ABC_perm-1"/>
</dbReference>
<feature type="transmembrane region" description="Helical" evidence="5">
    <location>
        <begin position="324"/>
        <end position="350"/>
    </location>
</feature>
<dbReference type="RefSeq" id="WP_244916102.1">
    <property type="nucleotide sequence ID" value="NZ_QGGG01000005.1"/>
</dbReference>
<feature type="domain" description="ABC transmembrane type-1" evidence="7">
    <location>
        <begin position="377"/>
        <end position="572"/>
    </location>
</feature>
<name>A0A316C6I9_PSESE</name>
<dbReference type="Gene3D" id="1.10.3720.10">
    <property type="entry name" value="MetI-like"/>
    <property type="match status" value="2"/>
</dbReference>
<dbReference type="STRING" id="1192868.GCA_000304395_02195"/>
<keyword evidence="9" id="KW-1185">Reference proteome</keyword>
<proteinExistence type="inferred from homology"/>
<dbReference type="PANTHER" id="PTHR43496:SF1">
    <property type="entry name" value="POLYGALACTURONAN_RHAMNOGALACTURONAN TRANSPORT SYSTEM PERMEASE PROTEIN YTEP"/>
    <property type="match status" value="1"/>
</dbReference>
<feature type="region of interest" description="Disordered" evidence="6">
    <location>
        <begin position="1"/>
        <end position="20"/>
    </location>
</feature>
<dbReference type="EMBL" id="QGGG01000005">
    <property type="protein sequence ID" value="PWJ84656.1"/>
    <property type="molecule type" value="Genomic_DNA"/>
</dbReference>
<evidence type="ECO:0000256" key="6">
    <source>
        <dbReference type="SAM" id="MobiDB-lite"/>
    </source>
</evidence>
<evidence type="ECO:0000313" key="8">
    <source>
        <dbReference type="EMBL" id="PWJ84656.1"/>
    </source>
</evidence>
<dbReference type="SUPFAM" id="SSF161098">
    <property type="entry name" value="MetI-like"/>
    <property type="match status" value="2"/>
</dbReference>
<feature type="transmembrane region" description="Helical" evidence="5">
    <location>
        <begin position="134"/>
        <end position="157"/>
    </location>
</feature>
<feature type="transmembrane region" description="Helical" evidence="5">
    <location>
        <begin position="177"/>
        <end position="200"/>
    </location>
</feature>
<feature type="transmembrane region" description="Helical" evidence="5">
    <location>
        <begin position="448"/>
        <end position="466"/>
    </location>
</feature>
<keyword evidence="5" id="KW-0813">Transport</keyword>
<dbReference type="PANTHER" id="PTHR43496">
    <property type="entry name" value="PROTEIN LPLB"/>
    <property type="match status" value="1"/>
</dbReference>
<feature type="transmembrane region" description="Helical" evidence="5">
    <location>
        <begin position="44"/>
        <end position="69"/>
    </location>
</feature>
<dbReference type="GO" id="GO:0055085">
    <property type="term" value="P:transmembrane transport"/>
    <property type="evidence" value="ECO:0007669"/>
    <property type="project" value="InterPro"/>
</dbReference>
<keyword evidence="4 5" id="KW-0472">Membrane</keyword>
<accession>A0A316C6I9</accession>
<evidence type="ECO:0000256" key="4">
    <source>
        <dbReference type="ARBA" id="ARBA00023136"/>
    </source>
</evidence>
<organism evidence="8 9">
    <name type="scientific">Pseudaminobacter salicylatoxidans</name>
    <dbReference type="NCBI Taxonomy" id="93369"/>
    <lineage>
        <taxon>Bacteria</taxon>
        <taxon>Pseudomonadati</taxon>
        <taxon>Pseudomonadota</taxon>
        <taxon>Alphaproteobacteria</taxon>
        <taxon>Hyphomicrobiales</taxon>
        <taxon>Phyllobacteriaceae</taxon>
        <taxon>Pseudaminobacter</taxon>
    </lineage>
</organism>
<feature type="transmembrane region" description="Helical" evidence="5">
    <location>
        <begin position="554"/>
        <end position="575"/>
    </location>
</feature>
<keyword evidence="3 5" id="KW-1133">Transmembrane helix</keyword>